<feature type="region of interest" description="Disordered" evidence="1">
    <location>
        <begin position="57"/>
        <end position="115"/>
    </location>
</feature>
<feature type="compositionally biased region" description="Low complexity" evidence="1">
    <location>
        <begin position="60"/>
        <end position="91"/>
    </location>
</feature>
<gene>
    <name evidence="2" type="ORF">HPLM_LOCUS1703</name>
</gene>
<dbReference type="OrthoDB" id="10683675at2759"/>
<feature type="compositionally biased region" description="Polar residues" evidence="1">
    <location>
        <begin position="105"/>
        <end position="115"/>
    </location>
</feature>
<keyword evidence="3" id="KW-1185">Reference proteome</keyword>
<evidence type="ECO:0000313" key="4">
    <source>
        <dbReference type="WBParaSite" id="HPLM_0000170401-mRNA-1"/>
    </source>
</evidence>
<feature type="compositionally biased region" description="Low complexity" evidence="1">
    <location>
        <begin position="148"/>
        <end position="159"/>
    </location>
</feature>
<evidence type="ECO:0000313" key="3">
    <source>
        <dbReference type="Proteomes" id="UP000268014"/>
    </source>
</evidence>
<feature type="region of interest" description="Disordered" evidence="1">
    <location>
        <begin position="148"/>
        <end position="170"/>
    </location>
</feature>
<name>A0A0N4VWN4_HAEPC</name>
<protein>
    <submittedName>
        <fullName evidence="2 4">Uncharacterized protein</fullName>
    </submittedName>
</protein>
<sequence>MSTETVQELSLALSVSSTGTLKYPAVTETTSQFMAHTTNTTKSTSIATEARQTAKGTDAATVATSSITVPSTSSPSIGEKSTTLAKKTTTSGDAIRISRGFEATPKSSFARSPTFTSRPTALKIADGTSTSTDVERNRAAVAVTSPFPSYVSSSTMSTSGAMEAEQTAMS</sequence>
<accession>A0A0N4VWN4</accession>
<reference evidence="2 3" key="2">
    <citation type="submission" date="2018-11" db="EMBL/GenBank/DDBJ databases">
        <authorList>
            <consortium name="Pathogen Informatics"/>
        </authorList>
    </citation>
    <scope>NUCLEOTIDE SEQUENCE [LARGE SCALE GENOMIC DNA]</scope>
    <source>
        <strain evidence="2 3">MHpl1</strain>
    </source>
</reference>
<dbReference type="Proteomes" id="UP000268014">
    <property type="component" value="Unassembled WGS sequence"/>
</dbReference>
<evidence type="ECO:0000313" key="2">
    <source>
        <dbReference type="EMBL" id="VDO10910.1"/>
    </source>
</evidence>
<dbReference type="AlphaFoldDB" id="A0A0N4VWN4"/>
<dbReference type="EMBL" id="UZAF01002517">
    <property type="protein sequence ID" value="VDO10910.1"/>
    <property type="molecule type" value="Genomic_DNA"/>
</dbReference>
<reference evidence="4" key="1">
    <citation type="submission" date="2017-02" db="UniProtKB">
        <authorList>
            <consortium name="WormBaseParasite"/>
        </authorList>
    </citation>
    <scope>IDENTIFICATION</scope>
</reference>
<proteinExistence type="predicted"/>
<organism evidence="4">
    <name type="scientific">Haemonchus placei</name>
    <name type="common">Barber's pole worm</name>
    <dbReference type="NCBI Taxonomy" id="6290"/>
    <lineage>
        <taxon>Eukaryota</taxon>
        <taxon>Metazoa</taxon>
        <taxon>Ecdysozoa</taxon>
        <taxon>Nematoda</taxon>
        <taxon>Chromadorea</taxon>
        <taxon>Rhabditida</taxon>
        <taxon>Rhabditina</taxon>
        <taxon>Rhabditomorpha</taxon>
        <taxon>Strongyloidea</taxon>
        <taxon>Trichostrongylidae</taxon>
        <taxon>Haemonchus</taxon>
    </lineage>
</organism>
<dbReference type="WBParaSite" id="HPLM_0000170401-mRNA-1">
    <property type="protein sequence ID" value="HPLM_0000170401-mRNA-1"/>
    <property type="gene ID" value="HPLM_0000170401"/>
</dbReference>
<evidence type="ECO:0000256" key="1">
    <source>
        <dbReference type="SAM" id="MobiDB-lite"/>
    </source>
</evidence>